<dbReference type="GO" id="GO:0046872">
    <property type="term" value="F:metal ion binding"/>
    <property type="evidence" value="ECO:0007669"/>
    <property type="project" value="UniProtKB-KW"/>
</dbReference>
<organism evidence="7 8">
    <name type="scientific">Elaeis guineensis var. tenera</name>
    <name type="common">Oil palm</name>
    <dbReference type="NCBI Taxonomy" id="51953"/>
    <lineage>
        <taxon>Eukaryota</taxon>
        <taxon>Viridiplantae</taxon>
        <taxon>Streptophyta</taxon>
        <taxon>Embryophyta</taxon>
        <taxon>Tracheophyta</taxon>
        <taxon>Spermatophyta</taxon>
        <taxon>Magnoliopsida</taxon>
        <taxon>Liliopsida</taxon>
        <taxon>Arecaceae</taxon>
        <taxon>Arecoideae</taxon>
        <taxon>Cocoseae</taxon>
        <taxon>Elaeidinae</taxon>
        <taxon>Elaeis</taxon>
    </lineage>
</organism>
<evidence type="ECO:0000259" key="6">
    <source>
        <dbReference type="PROSITE" id="PS50846"/>
    </source>
</evidence>
<comment type="similarity">
    <text evidence="5">Belongs to the HIPP family.</text>
</comment>
<protein>
    <submittedName>
        <fullName evidence="8">Heavy metal-associated isoprenylated plant protein 39-like</fullName>
    </submittedName>
</protein>
<dbReference type="InterPro" id="IPR036163">
    <property type="entry name" value="HMA_dom_sf"/>
</dbReference>
<keyword evidence="4" id="KW-0636">Prenylation</keyword>
<reference evidence="8" key="1">
    <citation type="submission" date="2025-08" db="UniProtKB">
        <authorList>
            <consortium name="RefSeq"/>
        </authorList>
    </citation>
    <scope>IDENTIFICATION</scope>
</reference>
<evidence type="ECO:0000256" key="2">
    <source>
        <dbReference type="ARBA" id="ARBA00022723"/>
    </source>
</evidence>
<dbReference type="FunCoup" id="A0A6I9QI18">
    <property type="interactions" value="39"/>
</dbReference>
<dbReference type="InterPro" id="IPR051863">
    <property type="entry name" value="HIPP"/>
</dbReference>
<dbReference type="AlphaFoldDB" id="A0A6I9QI18"/>
<dbReference type="OrthoDB" id="691258at2759"/>
<evidence type="ECO:0000256" key="3">
    <source>
        <dbReference type="ARBA" id="ARBA00023288"/>
    </source>
</evidence>
<keyword evidence="3" id="KW-0449">Lipoprotein</keyword>
<keyword evidence="7" id="KW-1185">Reference proteome</keyword>
<dbReference type="RefSeq" id="XP_010908776.3">
    <property type="nucleotide sequence ID" value="XM_010910474.3"/>
</dbReference>
<dbReference type="GeneID" id="105035077"/>
<dbReference type="SUPFAM" id="SSF55008">
    <property type="entry name" value="HMA, heavy metal-associated domain"/>
    <property type="match status" value="1"/>
</dbReference>
<dbReference type="Proteomes" id="UP000504607">
    <property type="component" value="Unplaced"/>
</dbReference>
<evidence type="ECO:0000313" key="8">
    <source>
        <dbReference type="RefSeq" id="XP_010908776.3"/>
    </source>
</evidence>
<dbReference type="PANTHER" id="PTHR45811">
    <property type="entry name" value="COPPER TRANSPORT PROTEIN FAMILY-RELATED"/>
    <property type="match status" value="1"/>
</dbReference>
<keyword evidence="1" id="KW-0488">Methylation</keyword>
<dbReference type="InParanoid" id="A0A6I9QI18"/>
<evidence type="ECO:0000256" key="1">
    <source>
        <dbReference type="ARBA" id="ARBA00022481"/>
    </source>
</evidence>
<keyword evidence="2" id="KW-0479">Metal-binding</keyword>
<evidence type="ECO:0000313" key="7">
    <source>
        <dbReference type="Proteomes" id="UP000504607"/>
    </source>
</evidence>
<evidence type="ECO:0000256" key="5">
    <source>
        <dbReference type="ARBA" id="ARBA00024045"/>
    </source>
</evidence>
<dbReference type="PROSITE" id="PS50846">
    <property type="entry name" value="HMA_2"/>
    <property type="match status" value="1"/>
</dbReference>
<proteinExistence type="inferred from homology"/>
<dbReference type="PANTHER" id="PTHR45811:SF33">
    <property type="entry name" value="HEAVY METAL-ASSOCIATED ISOPRENYLATED PLANT PROTEIN 2-RELATED"/>
    <property type="match status" value="1"/>
</dbReference>
<name>A0A6I9QI18_ELAGV</name>
<feature type="domain" description="HMA" evidence="6">
    <location>
        <begin position="1"/>
        <end position="68"/>
    </location>
</feature>
<sequence length="113" mass="12301">MKKIVLKVIITCGKCKVCIMKTVAKISGITSIALDVEKSTVTIIGEVDAVLIVKELRKAGKMVEIESVGPHKKDDKKDEKKECKPLPPCCSACKTVAHGNIVWYEDSNACTIL</sequence>
<dbReference type="Pfam" id="PF00403">
    <property type="entry name" value="HMA"/>
    <property type="match status" value="1"/>
</dbReference>
<gene>
    <name evidence="8" type="primary">LOC105035077</name>
</gene>
<accession>A0A6I9QI18</accession>
<dbReference type="KEGG" id="egu:105035077"/>
<dbReference type="InterPro" id="IPR006121">
    <property type="entry name" value="HMA_dom"/>
</dbReference>
<dbReference type="Gene3D" id="3.30.70.100">
    <property type="match status" value="1"/>
</dbReference>
<evidence type="ECO:0000256" key="4">
    <source>
        <dbReference type="ARBA" id="ARBA00023289"/>
    </source>
</evidence>